<keyword evidence="2 4" id="KW-0238">DNA-binding</keyword>
<feature type="region of interest" description="Disordered" evidence="5">
    <location>
        <begin position="143"/>
        <end position="168"/>
    </location>
</feature>
<dbReference type="RefSeq" id="WP_168078584.1">
    <property type="nucleotide sequence ID" value="NZ_BAAAQJ010000004.1"/>
</dbReference>
<dbReference type="InterPro" id="IPR009057">
    <property type="entry name" value="Homeodomain-like_sf"/>
</dbReference>
<evidence type="ECO:0000256" key="2">
    <source>
        <dbReference type="ARBA" id="ARBA00023125"/>
    </source>
</evidence>
<keyword evidence="3" id="KW-0804">Transcription</keyword>
<keyword evidence="1" id="KW-0805">Transcription regulation</keyword>
<dbReference type="SUPFAM" id="SSF46689">
    <property type="entry name" value="Homeodomain-like"/>
    <property type="match status" value="1"/>
</dbReference>
<dbReference type="EMBL" id="BONU01000079">
    <property type="protein sequence ID" value="GIG76779.1"/>
    <property type="molecule type" value="Genomic_DNA"/>
</dbReference>
<sequence length="213" mass="23906">MNSSLGLRERKKVATRQALHEAAVRLAVERGLDNVTVEAIADAVDVSRRTFSNYFEGKDDAVLYGYEQRLRTLLDLLRARPAEESSWTALRQAFHGLHPQLSEPDSQWVAEIQLMRQHPSLRERQLATLARFERELTGAIAERLGGQPTESVSGQPTESASEQPADPLRTRVMAATFLTGVRLATQLWLEDPQARSLLAVADRVFDQISAQFR</sequence>
<organism evidence="7 8">
    <name type="scientific">Planosporangium flavigriseum</name>
    <dbReference type="NCBI Taxonomy" id="373681"/>
    <lineage>
        <taxon>Bacteria</taxon>
        <taxon>Bacillati</taxon>
        <taxon>Actinomycetota</taxon>
        <taxon>Actinomycetes</taxon>
        <taxon>Micromonosporales</taxon>
        <taxon>Micromonosporaceae</taxon>
        <taxon>Planosporangium</taxon>
    </lineage>
</organism>
<dbReference type="InterPro" id="IPR050109">
    <property type="entry name" value="HTH-type_TetR-like_transc_reg"/>
</dbReference>
<keyword evidence="8" id="KW-1185">Reference proteome</keyword>
<dbReference type="Pfam" id="PF00440">
    <property type="entry name" value="TetR_N"/>
    <property type="match status" value="1"/>
</dbReference>
<dbReference type="AlphaFoldDB" id="A0A8J3LZU5"/>
<dbReference type="GO" id="GO:0000976">
    <property type="term" value="F:transcription cis-regulatory region binding"/>
    <property type="evidence" value="ECO:0007669"/>
    <property type="project" value="TreeGrafter"/>
</dbReference>
<name>A0A8J3LZU5_9ACTN</name>
<dbReference type="PROSITE" id="PS01081">
    <property type="entry name" value="HTH_TETR_1"/>
    <property type="match status" value="1"/>
</dbReference>
<dbReference type="PROSITE" id="PS50977">
    <property type="entry name" value="HTH_TETR_2"/>
    <property type="match status" value="1"/>
</dbReference>
<evidence type="ECO:0000259" key="6">
    <source>
        <dbReference type="PROSITE" id="PS50977"/>
    </source>
</evidence>
<dbReference type="Proteomes" id="UP000653674">
    <property type="component" value="Unassembled WGS sequence"/>
</dbReference>
<dbReference type="GO" id="GO:0003700">
    <property type="term" value="F:DNA-binding transcription factor activity"/>
    <property type="evidence" value="ECO:0007669"/>
    <property type="project" value="TreeGrafter"/>
</dbReference>
<dbReference type="PANTHER" id="PTHR30055">
    <property type="entry name" value="HTH-TYPE TRANSCRIPTIONAL REGULATOR RUTR"/>
    <property type="match status" value="1"/>
</dbReference>
<dbReference type="Gene3D" id="1.10.10.60">
    <property type="entry name" value="Homeodomain-like"/>
    <property type="match status" value="1"/>
</dbReference>
<feature type="DNA-binding region" description="H-T-H motif" evidence="4">
    <location>
        <begin position="36"/>
        <end position="55"/>
    </location>
</feature>
<evidence type="ECO:0000313" key="8">
    <source>
        <dbReference type="Proteomes" id="UP000653674"/>
    </source>
</evidence>
<comment type="caution">
    <text evidence="7">The sequence shown here is derived from an EMBL/GenBank/DDBJ whole genome shotgun (WGS) entry which is preliminary data.</text>
</comment>
<dbReference type="InterPro" id="IPR041347">
    <property type="entry name" value="MftR_C"/>
</dbReference>
<evidence type="ECO:0000256" key="1">
    <source>
        <dbReference type="ARBA" id="ARBA00023015"/>
    </source>
</evidence>
<evidence type="ECO:0000256" key="4">
    <source>
        <dbReference type="PROSITE-ProRule" id="PRU00335"/>
    </source>
</evidence>
<feature type="domain" description="HTH tetR-type" evidence="6">
    <location>
        <begin position="13"/>
        <end position="73"/>
    </location>
</feature>
<dbReference type="InterPro" id="IPR001647">
    <property type="entry name" value="HTH_TetR"/>
</dbReference>
<dbReference type="InterPro" id="IPR023772">
    <property type="entry name" value="DNA-bd_HTH_TetR-type_CS"/>
</dbReference>
<accession>A0A8J3LZU5</accession>
<protein>
    <submittedName>
        <fullName evidence="7">TetR family transcriptional regulator</fullName>
    </submittedName>
</protein>
<proteinExistence type="predicted"/>
<feature type="compositionally biased region" description="Polar residues" evidence="5">
    <location>
        <begin position="148"/>
        <end position="162"/>
    </location>
</feature>
<dbReference type="Gene3D" id="1.10.357.10">
    <property type="entry name" value="Tetracycline Repressor, domain 2"/>
    <property type="match status" value="1"/>
</dbReference>
<reference evidence="7" key="1">
    <citation type="submission" date="2021-01" db="EMBL/GenBank/DDBJ databases">
        <title>Whole genome shotgun sequence of Planosporangium flavigriseum NBRC 105377.</title>
        <authorList>
            <person name="Komaki H."/>
            <person name="Tamura T."/>
        </authorList>
    </citation>
    <scope>NUCLEOTIDE SEQUENCE</scope>
    <source>
        <strain evidence="7">NBRC 105377</strain>
    </source>
</reference>
<evidence type="ECO:0000256" key="3">
    <source>
        <dbReference type="ARBA" id="ARBA00023163"/>
    </source>
</evidence>
<evidence type="ECO:0000256" key="5">
    <source>
        <dbReference type="SAM" id="MobiDB-lite"/>
    </source>
</evidence>
<evidence type="ECO:0000313" key="7">
    <source>
        <dbReference type="EMBL" id="GIG76779.1"/>
    </source>
</evidence>
<gene>
    <name evidence="7" type="ORF">Pfl04_51830</name>
</gene>
<dbReference type="Pfam" id="PF17754">
    <property type="entry name" value="TetR_C_14"/>
    <property type="match status" value="1"/>
</dbReference>
<dbReference type="PANTHER" id="PTHR30055:SF238">
    <property type="entry name" value="MYCOFACTOCIN BIOSYNTHESIS TRANSCRIPTIONAL REGULATOR MFTR-RELATED"/>
    <property type="match status" value="1"/>
</dbReference>